<evidence type="ECO:0000313" key="2">
    <source>
        <dbReference type="Proteomes" id="UP000185911"/>
    </source>
</evidence>
<keyword evidence="2" id="KW-1185">Reference proteome</keyword>
<dbReference type="PANTHER" id="PTHR36154">
    <property type="entry name" value="DNA-BINDING TRANSCRIPTIONAL ACTIVATOR ALPA"/>
    <property type="match status" value="1"/>
</dbReference>
<proteinExistence type="predicted"/>
<sequence>MATAVHSPQVILRRTQVQARTGISRSGIYQKMADGEFPKSISLGPRAVGWLESSIDGWIQSRIALSSKVEA</sequence>
<dbReference type="InterPro" id="IPR052931">
    <property type="entry name" value="Prophage_regulatory_activator"/>
</dbReference>
<dbReference type="Proteomes" id="UP000185911">
    <property type="component" value="Unassembled WGS sequence"/>
</dbReference>
<reference evidence="1 2" key="1">
    <citation type="submission" date="2017-01" db="EMBL/GenBank/DDBJ databases">
        <title>Genome sequence of Rhodoferax antarcticus ANT.BR, a psychrophilic purple nonsulfur bacterium from an Antarctic microbial mat.</title>
        <authorList>
            <person name="Baker J."/>
            <person name="Riester C."/>
            <person name="Skinner B."/>
            <person name="Newell A."/>
            <person name="Swingley W."/>
            <person name="Madigan M."/>
            <person name="Jung D."/>
            <person name="Asao M."/>
            <person name="Chen M."/>
            <person name="Loughlin P."/>
            <person name="Pan H."/>
            <person name="Lin S."/>
            <person name="Li N."/>
            <person name="Shaw J."/>
            <person name="Prado M."/>
            <person name="Sherman C."/>
            <person name="Li X."/>
            <person name="Tang J."/>
            <person name="Blankenship R."/>
            <person name="Zhao T."/>
            <person name="Touchman J."/>
            <person name="Sattley M."/>
        </authorList>
    </citation>
    <scope>NUCLEOTIDE SEQUENCE [LARGE SCALE GENOMIC DNA]</scope>
    <source>
        <strain evidence="1 2">ANT.BR</strain>
    </source>
</reference>
<dbReference type="AlphaFoldDB" id="A0A1Q8YBX9"/>
<organism evidence="1 2">
    <name type="scientific">Rhodoferax antarcticus ANT.BR</name>
    <dbReference type="NCBI Taxonomy" id="1111071"/>
    <lineage>
        <taxon>Bacteria</taxon>
        <taxon>Pseudomonadati</taxon>
        <taxon>Pseudomonadota</taxon>
        <taxon>Betaproteobacteria</taxon>
        <taxon>Burkholderiales</taxon>
        <taxon>Comamonadaceae</taxon>
        <taxon>Rhodoferax</taxon>
    </lineage>
</organism>
<dbReference type="EMBL" id="MSYM01000016">
    <property type="protein sequence ID" value="OLP05556.1"/>
    <property type="molecule type" value="Genomic_DNA"/>
</dbReference>
<gene>
    <name evidence="1" type="ORF">BLL52_3224</name>
</gene>
<dbReference type="RefSeq" id="WP_075587412.1">
    <property type="nucleotide sequence ID" value="NZ_MSYM01000016.1"/>
</dbReference>
<dbReference type="InterPro" id="IPR010260">
    <property type="entry name" value="AlpA"/>
</dbReference>
<dbReference type="Pfam" id="PF05930">
    <property type="entry name" value="Phage_AlpA"/>
    <property type="match status" value="1"/>
</dbReference>
<accession>A0A1Q8YBX9</accession>
<evidence type="ECO:0000313" key="1">
    <source>
        <dbReference type="EMBL" id="OLP05556.1"/>
    </source>
</evidence>
<protein>
    <submittedName>
        <fullName evidence="1">Prophage CP4-57 regulatory family protein</fullName>
    </submittedName>
</protein>
<dbReference type="Gene3D" id="1.10.238.160">
    <property type="match status" value="1"/>
</dbReference>
<dbReference type="STRING" id="81479.RA876_10130"/>
<comment type="caution">
    <text evidence="1">The sequence shown here is derived from an EMBL/GenBank/DDBJ whole genome shotgun (WGS) entry which is preliminary data.</text>
</comment>
<name>A0A1Q8YBX9_9BURK</name>
<dbReference type="PANTHER" id="PTHR36154:SF1">
    <property type="entry name" value="DNA-BINDING TRANSCRIPTIONAL ACTIVATOR ALPA"/>
    <property type="match status" value="1"/>
</dbReference>